<dbReference type="CDD" id="cd18804">
    <property type="entry name" value="SF2_C_priA"/>
    <property type="match status" value="1"/>
</dbReference>
<feature type="binding site" evidence="12">
    <location>
        <position position="428"/>
    </location>
    <ligand>
        <name>Zn(2+)</name>
        <dbReference type="ChEBI" id="CHEBI:29105"/>
        <label>1</label>
    </ligand>
</feature>
<dbReference type="CDD" id="cd17929">
    <property type="entry name" value="DEXHc_priA"/>
    <property type="match status" value="1"/>
</dbReference>
<evidence type="ECO:0000256" key="5">
    <source>
        <dbReference type="ARBA" id="ARBA00022801"/>
    </source>
</evidence>
<keyword evidence="2 12" id="KW-0235">DNA replication</keyword>
<evidence type="ECO:0000256" key="9">
    <source>
        <dbReference type="ARBA" id="ARBA00023125"/>
    </source>
</evidence>
<comment type="cofactor">
    <cofactor evidence="12">
        <name>Zn(2+)</name>
        <dbReference type="ChEBI" id="CHEBI:29105"/>
    </cofactor>
    <text evidence="12">Binds 2 zinc ions per subunit.</text>
</comment>
<organism evidence="15 16">
    <name type="scientific">Chitinimonas taiwanensis DSM 18899</name>
    <dbReference type="NCBI Taxonomy" id="1121279"/>
    <lineage>
        <taxon>Bacteria</taxon>
        <taxon>Pseudomonadati</taxon>
        <taxon>Pseudomonadota</taxon>
        <taxon>Betaproteobacteria</taxon>
        <taxon>Neisseriales</taxon>
        <taxon>Chitinibacteraceae</taxon>
        <taxon>Chitinimonas</taxon>
    </lineage>
</organism>
<dbReference type="Pfam" id="PF00270">
    <property type="entry name" value="DEAD"/>
    <property type="match status" value="1"/>
</dbReference>
<keyword evidence="8 12" id="KW-0067">ATP-binding</keyword>
<feature type="binding site" evidence="12">
    <location>
        <position position="468"/>
    </location>
    <ligand>
        <name>Zn(2+)</name>
        <dbReference type="ChEBI" id="CHEBI:29105"/>
        <label>1</label>
    </ligand>
</feature>
<dbReference type="NCBIfam" id="NF004067">
    <property type="entry name" value="PRK05580.1-4"/>
    <property type="match status" value="1"/>
</dbReference>
<dbReference type="FunFam" id="3.40.1440.60:FF:000001">
    <property type="entry name" value="Primosomal protein N"/>
    <property type="match status" value="1"/>
</dbReference>
<dbReference type="Pfam" id="PF17764">
    <property type="entry name" value="PriA_3primeBD"/>
    <property type="match status" value="1"/>
</dbReference>
<dbReference type="InterPro" id="IPR014001">
    <property type="entry name" value="Helicase_ATP-bd"/>
</dbReference>
<feature type="binding site" evidence="12">
    <location>
        <position position="431"/>
    </location>
    <ligand>
        <name>Zn(2+)</name>
        <dbReference type="ChEBI" id="CHEBI:29105"/>
        <label>1</label>
    </ligand>
</feature>
<dbReference type="PROSITE" id="PS51194">
    <property type="entry name" value="HELICASE_CTER"/>
    <property type="match status" value="1"/>
</dbReference>
<evidence type="ECO:0000313" key="16">
    <source>
        <dbReference type="Proteomes" id="UP000186513"/>
    </source>
</evidence>
<feature type="domain" description="Helicase C-terminal" evidence="14">
    <location>
        <begin position="447"/>
        <end position="620"/>
    </location>
</feature>
<evidence type="ECO:0000256" key="6">
    <source>
        <dbReference type="ARBA" id="ARBA00022806"/>
    </source>
</evidence>
<evidence type="ECO:0000256" key="3">
    <source>
        <dbReference type="ARBA" id="ARBA00022723"/>
    </source>
</evidence>
<dbReference type="Proteomes" id="UP000186513">
    <property type="component" value="Unassembled WGS sequence"/>
</dbReference>
<reference evidence="15 16" key="1">
    <citation type="submission" date="2016-11" db="EMBL/GenBank/DDBJ databases">
        <authorList>
            <person name="Jaros S."/>
            <person name="Januszkiewicz K."/>
            <person name="Wedrychowicz H."/>
        </authorList>
    </citation>
    <scope>NUCLEOTIDE SEQUENCE [LARGE SCALE GENOMIC DNA]</scope>
    <source>
        <strain evidence="15 16">DSM 18899</strain>
    </source>
</reference>
<dbReference type="SMART" id="SM00490">
    <property type="entry name" value="HELICc"/>
    <property type="match status" value="1"/>
</dbReference>
<comment type="function">
    <text evidence="12">Initiates the restart of stalled replication forks, which reloads the replicative helicase on sites other than the origin of replication. Recognizes and binds to abandoned replication forks and remodels them to uncover a helicase loading site. Promotes assembly of the primosome at these replication forks.</text>
</comment>
<dbReference type="GO" id="GO:0006270">
    <property type="term" value="P:DNA replication initiation"/>
    <property type="evidence" value="ECO:0007669"/>
    <property type="project" value="TreeGrafter"/>
</dbReference>
<dbReference type="GO" id="GO:0006269">
    <property type="term" value="P:DNA replication, synthesis of primer"/>
    <property type="evidence" value="ECO:0007669"/>
    <property type="project" value="UniProtKB-KW"/>
</dbReference>
<evidence type="ECO:0000256" key="2">
    <source>
        <dbReference type="ARBA" id="ARBA00022705"/>
    </source>
</evidence>
<comment type="subunit">
    <text evidence="12">Component of the replication restart primosome.</text>
</comment>
<accession>A0A1K2HR15</accession>
<evidence type="ECO:0000259" key="13">
    <source>
        <dbReference type="PROSITE" id="PS51192"/>
    </source>
</evidence>
<protein>
    <recommendedName>
        <fullName evidence="12">Replication restart protein PriA</fullName>
    </recommendedName>
    <alternativeName>
        <fullName evidence="12">ATP-dependent DNA helicase PriA</fullName>
        <ecNumber evidence="12">5.6.2.4</ecNumber>
    </alternativeName>
    <alternativeName>
        <fullName evidence="12">DNA 3'-5' helicase PriA</fullName>
    </alternativeName>
</protein>
<feature type="domain" description="Helicase ATP-binding" evidence="13">
    <location>
        <begin position="201"/>
        <end position="368"/>
    </location>
</feature>
<dbReference type="Gene3D" id="3.40.50.300">
    <property type="entry name" value="P-loop containing nucleotide triphosphate hydrolases"/>
    <property type="match status" value="2"/>
</dbReference>
<dbReference type="GO" id="GO:0003677">
    <property type="term" value="F:DNA binding"/>
    <property type="evidence" value="ECO:0007669"/>
    <property type="project" value="UniProtKB-UniRule"/>
</dbReference>
<dbReference type="Pfam" id="PF00271">
    <property type="entry name" value="Helicase_C"/>
    <property type="match status" value="1"/>
</dbReference>
<dbReference type="GO" id="GO:0008270">
    <property type="term" value="F:zinc ion binding"/>
    <property type="evidence" value="ECO:0007669"/>
    <property type="project" value="UniProtKB-UniRule"/>
</dbReference>
<dbReference type="Pfam" id="PF18319">
    <property type="entry name" value="Zn_ribbon_PriA"/>
    <property type="match status" value="1"/>
</dbReference>
<keyword evidence="16" id="KW-1185">Reference proteome</keyword>
<dbReference type="OrthoDB" id="9759544at2"/>
<feature type="binding site" evidence="12">
    <location>
        <position position="455"/>
    </location>
    <ligand>
        <name>Zn(2+)</name>
        <dbReference type="ChEBI" id="CHEBI:29105"/>
        <label>2</label>
    </ligand>
</feature>
<dbReference type="InterPro" id="IPR011545">
    <property type="entry name" value="DEAD/DEAH_box_helicase_dom"/>
</dbReference>
<evidence type="ECO:0000256" key="12">
    <source>
        <dbReference type="HAMAP-Rule" id="MF_00983"/>
    </source>
</evidence>
<keyword evidence="1 12" id="KW-0639">Primosome</keyword>
<evidence type="ECO:0000256" key="8">
    <source>
        <dbReference type="ARBA" id="ARBA00022840"/>
    </source>
</evidence>
<feature type="binding site" evidence="12">
    <location>
        <position position="440"/>
    </location>
    <ligand>
        <name>Zn(2+)</name>
        <dbReference type="ChEBI" id="CHEBI:29105"/>
        <label>2</label>
    </ligand>
</feature>
<dbReference type="Gene3D" id="3.40.1440.60">
    <property type="entry name" value="PriA, 3(prime) DNA-binding domain"/>
    <property type="match status" value="1"/>
</dbReference>
<dbReference type="RefSeq" id="WP_072429908.1">
    <property type="nucleotide sequence ID" value="NZ_FPKR01000015.1"/>
</dbReference>
<keyword evidence="7 12" id="KW-0862">Zinc</keyword>
<evidence type="ECO:0000313" key="15">
    <source>
        <dbReference type="EMBL" id="SFZ79195.1"/>
    </source>
</evidence>
<dbReference type="InterPro" id="IPR040498">
    <property type="entry name" value="PriA_CRR"/>
</dbReference>
<dbReference type="EC" id="5.6.2.4" evidence="12"/>
<comment type="similarity">
    <text evidence="12">Belongs to the helicase family. PriA subfamily.</text>
</comment>
<dbReference type="GO" id="GO:0006310">
    <property type="term" value="P:DNA recombination"/>
    <property type="evidence" value="ECO:0007669"/>
    <property type="project" value="InterPro"/>
</dbReference>
<dbReference type="GO" id="GO:1990077">
    <property type="term" value="C:primosome complex"/>
    <property type="evidence" value="ECO:0007669"/>
    <property type="project" value="UniProtKB-UniRule"/>
</dbReference>
<dbReference type="HAMAP" id="MF_00983">
    <property type="entry name" value="PriA"/>
    <property type="match status" value="1"/>
</dbReference>
<name>A0A1K2HR15_9NEIS</name>
<keyword evidence="10 12" id="KW-0413">Isomerase</keyword>
<dbReference type="PROSITE" id="PS51192">
    <property type="entry name" value="HELICASE_ATP_BIND_1"/>
    <property type="match status" value="1"/>
</dbReference>
<dbReference type="NCBIfam" id="TIGR00595">
    <property type="entry name" value="priA"/>
    <property type="match status" value="1"/>
</dbReference>
<comment type="catalytic activity">
    <reaction evidence="11 12">
        <text>ATP + H2O = ADP + phosphate + H(+)</text>
        <dbReference type="Rhea" id="RHEA:13065"/>
        <dbReference type="ChEBI" id="CHEBI:15377"/>
        <dbReference type="ChEBI" id="CHEBI:15378"/>
        <dbReference type="ChEBI" id="CHEBI:30616"/>
        <dbReference type="ChEBI" id="CHEBI:43474"/>
        <dbReference type="ChEBI" id="CHEBI:456216"/>
        <dbReference type="EC" id="5.6.2.4"/>
    </reaction>
</comment>
<evidence type="ECO:0000256" key="10">
    <source>
        <dbReference type="ARBA" id="ARBA00023235"/>
    </source>
</evidence>
<dbReference type="InterPro" id="IPR042115">
    <property type="entry name" value="PriA_3primeBD_sf"/>
</dbReference>
<dbReference type="InterPro" id="IPR005259">
    <property type="entry name" value="PriA"/>
</dbReference>
<dbReference type="GO" id="GO:0006302">
    <property type="term" value="P:double-strand break repair"/>
    <property type="evidence" value="ECO:0007669"/>
    <property type="project" value="InterPro"/>
</dbReference>
<feature type="binding site" evidence="12">
    <location>
        <position position="437"/>
    </location>
    <ligand>
        <name>Zn(2+)</name>
        <dbReference type="ChEBI" id="CHEBI:29105"/>
        <label>2</label>
    </ligand>
</feature>
<dbReference type="PANTHER" id="PTHR30580:SF0">
    <property type="entry name" value="PRIMOSOMAL PROTEIN N"/>
    <property type="match status" value="1"/>
</dbReference>
<keyword evidence="6 12" id="KW-0347">Helicase</keyword>
<evidence type="ECO:0000259" key="14">
    <source>
        <dbReference type="PROSITE" id="PS51194"/>
    </source>
</evidence>
<dbReference type="Pfam" id="PF18074">
    <property type="entry name" value="PriA_C"/>
    <property type="match status" value="1"/>
</dbReference>
<proteinExistence type="inferred from homology"/>
<dbReference type="InterPro" id="IPR041236">
    <property type="entry name" value="PriA_C"/>
</dbReference>
<dbReference type="GO" id="GO:0005524">
    <property type="term" value="F:ATP binding"/>
    <property type="evidence" value="ECO:0007669"/>
    <property type="project" value="UniProtKB-UniRule"/>
</dbReference>
<feature type="binding site" evidence="12">
    <location>
        <position position="471"/>
    </location>
    <ligand>
        <name>Zn(2+)</name>
        <dbReference type="ChEBI" id="CHEBI:29105"/>
        <label>1</label>
    </ligand>
</feature>
<keyword evidence="4 12" id="KW-0547">Nucleotide-binding</keyword>
<dbReference type="GO" id="GO:0043138">
    <property type="term" value="F:3'-5' DNA helicase activity"/>
    <property type="evidence" value="ECO:0007669"/>
    <property type="project" value="UniProtKB-EC"/>
</dbReference>
<dbReference type="FunFam" id="3.40.50.300:FF:000489">
    <property type="entry name" value="Primosome assembly protein PriA"/>
    <property type="match status" value="1"/>
</dbReference>
<feature type="binding site" evidence="12">
    <location>
        <position position="458"/>
    </location>
    <ligand>
        <name>Zn(2+)</name>
        <dbReference type="ChEBI" id="CHEBI:29105"/>
        <label>2</label>
    </ligand>
</feature>
<evidence type="ECO:0000256" key="7">
    <source>
        <dbReference type="ARBA" id="ARBA00022833"/>
    </source>
</evidence>
<comment type="catalytic activity">
    <reaction evidence="12">
        <text>Couples ATP hydrolysis with the unwinding of duplex DNA by translocating in the 3'-5' direction.</text>
        <dbReference type="EC" id="5.6.2.4"/>
    </reaction>
</comment>
<evidence type="ECO:0000256" key="1">
    <source>
        <dbReference type="ARBA" id="ARBA00022515"/>
    </source>
</evidence>
<dbReference type="AlphaFoldDB" id="A0A1K2HR15"/>
<evidence type="ECO:0000256" key="4">
    <source>
        <dbReference type="ARBA" id="ARBA00022741"/>
    </source>
</evidence>
<keyword evidence="3 12" id="KW-0479">Metal-binding</keyword>
<gene>
    <name evidence="12" type="primary">priA</name>
    <name evidence="15" type="ORF">SAMN02745887_03429</name>
</gene>
<dbReference type="EMBL" id="FPKR01000015">
    <property type="protein sequence ID" value="SFZ79195.1"/>
    <property type="molecule type" value="Genomic_DNA"/>
</dbReference>
<evidence type="ECO:0000256" key="11">
    <source>
        <dbReference type="ARBA" id="ARBA00048988"/>
    </source>
</evidence>
<keyword evidence="9 12" id="KW-0238">DNA-binding</keyword>
<keyword evidence="5 12" id="KW-0378">Hydrolase</keyword>
<dbReference type="InterPro" id="IPR027417">
    <property type="entry name" value="P-loop_NTPase"/>
</dbReference>
<dbReference type="InterPro" id="IPR041222">
    <property type="entry name" value="PriA_3primeBD"/>
</dbReference>
<dbReference type="SMART" id="SM00487">
    <property type="entry name" value="DEXDc"/>
    <property type="match status" value="1"/>
</dbReference>
<dbReference type="PANTHER" id="PTHR30580">
    <property type="entry name" value="PRIMOSOMAL PROTEIN N"/>
    <property type="match status" value="1"/>
</dbReference>
<dbReference type="GO" id="GO:0016887">
    <property type="term" value="F:ATP hydrolysis activity"/>
    <property type="evidence" value="ECO:0007669"/>
    <property type="project" value="RHEA"/>
</dbReference>
<dbReference type="InterPro" id="IPR001650">
    <property type="entry name" value="Helicase_C-like"/>
</dbReference>
<dbReference type="STRING" id="1121279.SAMN02745887_03429"/>
<sequence>MPYLRVALDVPLPRLFDYWLDSATPADIGRRVVVPFGSRRLVGVVLAILAEPEYEASAIKPAEAVLDDMPALPAPVLGLFQFCADYYQHPLGQVVHTALPTRFRDPNPYRVAEALRYHALDSVALQAQVPKRAALQQRLAQLLATPRSEAELRAAGGTAWKTVQAWLQDGRVRAEQLQPGASVAAPGPALNIEQAEAVQAISAAQGFAAFLLHGITGSGKTEVYLNAIAAVLARGEQALVLVPEINLTPQLEARFLRRFPGVDIVSLNSAVADGERAAGWVRAARGEASIVLGTRLAVFTPVPRLGLVVVDEEHDASFKQQDGLRYSARDVAVYRARQAGVPIVLGSATPALESWQNAEAGRYRHLRLSQRAVVGAQPPQWRLLSTKRQPLQDGLHARTLAALGERLARGEQALVFLNRRGYAPVMHCGECGWMAACTRCSARLTVHLRERTLRCHHCGDEAPLPRVCPGCGNQDMKPLGQGTQRLEDTLAERFPGARILRIDRDSTRRKGSFEAALQAVHAGEVDILIGTQMLAKGHDFPNLTLVAVVGADSGLYSADFRASERLYAQLAQVAGRAGRADKPGEVILQTDFPEHPLYQALLDDDYAAFAATELAERKLAGFPPFLHQAVLRAEADRLDDALAWLRQAALLAPLSEAVTVWDPVAAGMMRLANRERAQLLVQSTARSRLLAFLAEWMVALRAQKAGKVRWSLDVDPLEL</sequence>
<dbReference type="SUPFAM" id="SSF52540">
    <property type="entry name" value="P-loop containing nucleoside triphosphate hydrolases"/>
    <property type="match status" value="1"/>
</dbReference>